<evidence type="ECO:0000313" key="1">
    <source>
        <dbReference type="EMBL" id="QHX44517.1"/>
    </source>
</evidence>
<reference evidence="1 2" key="1">
    <citation type="submission" date="2020-01" db="EMBL/GenBank/DDBJ databases">
        <title>Complete genome sequence of a human oral phylogroup 1 Treponema sp. strain ATCC 700766, originally isolated from periodontitis dental plaque.</title>
        <authorList>
            <person name="Chan Y."/>
            <person name="Huo Y.-B."/>
            <person name="Yu X.-L."/>
            <person name="Zeng H."/>
            <person name="Leung W.-K."/>
            <person name="Watt R.M."/>
        </authorList>
    </citation>
    <scope>NUCLEOTIDE SEQUENCE [LARGE SCALE GENOMIC DNA]</scope>
    <source>
        <strain evidence="1 2">OMZ 804</strain>
    </source>
</reference>
<evidence type="ECO:0000313" key="2">
    <source>
        <dbReference type="Proteomes" id="UP000464374"/>
    </source>
</evidence>
<organism evidence="1 2">
    <name type="scientific">Treponema vincentii</name>
    <dbReference type="NCBI Taxonomy" id="69710"/>
    <lineage>
        <taxon>Bacteria</taxon>
        <taxon>Pseudomonadati</taxon>
        <taxon>Spirochaetota</taxon>
        <taxon>Spirochaetia</taxon>
        <taxon>Spirochaetales</taxon>
        <taxon>Treponemataceae</taxon>
        <taxon>Treponema</taxon>
    </lineage>
</organism>
<name>A0A6P1Y3T9_9SPIR</name>
<dbReference type="AlphaFoldDB" id="A0A6P1Y3T9"/>
<dbReference type="Gene3D" id="3.30.70.1230">
    <property type="entry name" value="Nucleotide cyclase"/>
    <property type="match status" value="1"/>
</dbReference>
<dbReference type="KEGG" id="trz:GWP43_06925"/>
<proteinExistence type="predicted"/>
<accession>A0A6P1Y3T9</accession>
<dbReference type="EMBL" id="CP048020">
    <property type="protein sequence ID" value="QHX44517.1"/>
    <property type="molecule type" value="Genomic_DNA"/>
</dbReference>
<dbReference type="Proteomes" id="UP000464374">
    <property type="component" value="Chromosome"/>
</dbReference>
<protein>
    <submittedName>
        <fullName evidence="1">Adenylate/guanylate cyclase domain-containing protein</fullName>
    </submittedName>
</protein>
<dbReference type="InterPro" id="IPR029787">
    <property type="entry name" value="Nucleotide_cyclase"/>
</dbReference>
<gene>
    <name evidence="1" type="ORF">GWP43_06925</name>
</gene>
<dbReference type="SUPFAM" id="SSF55073">
    <property type="entry name" value="Nucleotide cyclase"/>
    <property type="match status" value="1"/>
</dbReference>
<sequence length="242" mass="26578">MDTVSLNNLVFSNAENGSVELDASTLAGLKKMPVDIFDNVYVGDVKPHALILCVDVRGFSNFLCSHDEKAVFSLITSFTSNFLSCVNQFGYGCSYYKLLGDGALVIWDETTPTTLGEAIMVFQTYTEFLGEELFSPYPELGLGGALVMEKVYKYEISAEASALKYRDYVGYGINLACRLQGLARKSELIINKNLANLNALTTVIKDAPALVEEAKRLKGVFPEDKHPLYFYAGVNPANTFGL</sequence>